<feature type="domain" description="Carbohydrate kinase PfkB" evidence="4">
    <location>
        <begin position="19"/>
        <end position="289"/>
    </location>
</feature>
<proteinExistence type="inferred from homology"/>
<dbReference type="EMBL" id="DQAY01000022">
    <property type="protein sequence ID" value="HCO22085.1"/>
    <property type="molecule type" value="Genomic_DNA"/>
</dbReference>
<dbReference type="AlphaFoldDB" id="A0A3D3QZV0"/>
<organism evidence="5 6">
    <name type="scientific">Gimesia maris</name>
    <dbReference type="NCBI Taxonomy" id="122"/>
    <lineage>
        <taxon>Bacteria</taxon>
        <taxon>Pseudomonadati</taxon>
        <taxon>Planctomycetota</taxon>
        <taxon>Planctomycetia</taxon>
        <taxon>Planctomycetales</taxon>
        <taxon>Planctomycetaceae</taxon>
        <taxon>Gimesia</taxon>
    </lineage>
</organism>
<keyword evidence="3 5" id="KW-0418">Kinase</keyword>
<dbReference type="SUPFAM" id="SSF53613">
    <property type="entry name" value="Ribokinase-like"/>
    <property type="match status" value="1"/>
</dbReference>
<evidence type="ECO:0000256" key="1">
    <source>
        <dbReference type="ARBA" id="ARBA00010688"/>
    </source>
</evidence>
<dbReference type="PANTHER" id="PTHR43085">
    <property type="entry name" value="HEXOKINASE FAMILY MEMBER"/>
    <property type="match status" value="1"/>
</dbReference>
<dbReference type="InterPro" id="IPR011611">
    <property type="entry name" value="PfkB_dom"/>
</dbReference>
<comment type="caution">
    <text evidence="5">The sequence shown here is derived from an EMBL/GenBank/DDBJ whole genome shotgun (WGS) entry which is preliminary data.</text>
</comment>
<dbReference type="Gene3D" id="3.40.1190.20">
    <property type="match status" value="1"/>
</dbReference>
<dbReference type="InterPro" id="IPR029056">
    <property type="entry name" value="Ribokinase-like"/>
</dbReference>
<gene>
    <name evidence="5" type="ORF">DIT97_03080</name>
</gene>
<evidence type="ECO:0000259" key="4">
    <source>
        <dbReference type="Pfam" id="PF00294"/>
    </source>
</evidence>
<evidence type="ECO:0000313" key="5">
    <source>
        <dbReference type="EMBL" id="HCO22085.1"/>
    </source>
</evidence>
<evidence type="ECO:0000256" key="3">
    <source>
        <dbReference type="ARBA" id="ARBA00022777"/>
    </source>
</evidence>
<dbReference type="Pfam" id="PF00294">
    <property type="entry name" value="PfkB"/>
    <property type="match status" value="1"/>
</dbReference>
<name>A0A3D3QZV0_9PLAN</name>
<reference evidence="5 6" key="1">
    <citation type="journal article" date="2018" name="Nat. Biotechnol.">
        <title>A standardized bacterial taxonomy based on genome phylogeny substantially revises the tree of life.</title>
        <authorList>
            <person name="Parks D.H."/>
            <person name="Chuvochina M."/>
            <person name="Waite D.W."/>
            <person name="Rinke C."/>
            <person name="Skarshewski A."/>
            <person name="Chaumeil P.A."/>
            <person name="Hugenholtz P."/>
        </authorList>
    </citation>
    <scope>NUCLEOTIDE SEQUENCE [LARGE SCALE GENOMIC DNA]</scope>
    <source>
        <strain evidence="5">UBA9375</strain>
    </source>
</reference>
<dbReference type="CDD" id="cd01167">
    <property type="entry name" value="bac_FRK"/>
    <property type="match status" value="1"/>
</dbReference>
<protein>
    <submittedName>
        <fullName evidence="5">Carbohydrate kinase</fullName>
    </submittedName>
</protein>
<evidence type="ECO:0000313" key="6">
    <source>
        <dbReference type="Proteomes" id="UP000263642"/>
    </source>
</evidence>
<dbReference type="InterPro" id="IPR050306">
    <property type="entry name" value="PfkB_Carbo_kinase"/>
</dbReference>
<dbReference type="Proteomes" id="UP000263642">
    <property type="component" value="Unassembled WGS sequence"/>
</dbReference>
<accession>A0A3D3QZV0</accession>
<sequence>MNNIKSLPLVIGLGELLWDCFEDERRPGGAPANVAFQANQLGCLGTVVTRVGQDDLGTELLEFLKEQGLSVDHVQIDASFPTGTVTVKYSDANDPQYTINEHVAWDHLEFNEDLAALMPQSQAVCFGTLAQREAGSREAIHQCLSATNENCLVVYDVNLRQHYYERSWIERSLTAAKMVKLNQDEAGKLGEVLGLSADGLEQFANHVQGEYGLEAVCITRGAEGCLIYAGNQEFNIPGSPVEVADAVGAGDAFTAALISRRLLGWGWEQAALFANRIGGLVASQPGAMPVLKQEFEQISQEIQNS</sequence>
<comment type="similarity">
    <text evidence="1">Belongs to the carbohydrate kinase PfkB family.</text>
</comment>
<dbReference type="PANTHER" id="PTHR43085:SF57">
    <property type="entry name" value="CARBOHYDRATE KINASE PFKB DOMAIN-CONTAINING PROTEIN"/>
    <property type="match status" value="1"/>
</dbReference>
<keyword evidence="2" id="KW-0808">Transferase</keyword>
<dbReference type="GO" id="GO:0016301">
    <property type="term" value="F:kinase activity"/>
    <property type="evidence" value="ECO:0007669"/>
    <property type="project" value="UniProtKB-KW"/>
</dbReference>
<evidence type="ECO:0000256" key="2">
    <source>
        <dbReference type="ARBA" id="ARBA00022679"/>
    </source>
</evidence>